<dbReference type="InterPro" id="IPR036388">
    <property type="entry name" value="WH-like_DNA-bd_sf"/>
</dbReference>
<dbReference type="CDD" id="cd08414">
    <property type="entry name" value="PBP2_LTTR_aromatics_like"/>
    <property type="match status" value="1"/>
</dbReference>
<dbReference type="AlphaFoldDB" id="A0A1D9LGQ2"/>
<dbReference type="PANTHER" id="PTHR30346:SF0">
    <property type="entry name" value="HCA OPERON TRANSCRIPTIONAL ACTIVATOR HCAR"/>
    <property type="match status" value="1"/>
</dbReference>
<evidence type="ECO:0000256" key="4">
    <source>
        <dbReference type="ARBA" id="ARBA00023163"/>
    </source>
</evidence>
<dbReference type="Pfam" id="PF03466">
    <property type="entry name" value="LysR_substrate"/>
    <property type="match status" value="1"/>
</dbReference>
<dbReference type="PANTHER" id="PTHR30346">
    <property type="entry name" value="TRANSCRIPTIONAL DUAL REGULATOR HCAR-RELATED"/>
    <property type="match status" value="1"/>
</dbReference>
<dbReference type="Gene3D" id="3.40.190.10">
    <property type="entry name" value="Periplasmic binding protein-like II"/>
    <property type="match status" value="2"/>
</dbReference>
<name>A0A1D9LGQ2_9NEIS</name>
<evidence type="ECO:0000256" key="3">
    <source>
        <dbReference type="ARBA" id="ARBA00023125"/>
    </source>
</evidence>
<dbReference type="STRING" id="1108595.BKX93_10935"/>
<dbReference type="PRINTS" id="PR00039">
    <property type="entry name" value="HTHLYSR"/>
</dbReference>
<dbReference type="SUPFAM" id="SSF53850">
    <property type="entry name" value="Periplasmic binding protein-like II"/>
    <property type="match status" value="1"/>
</dbReference>
<dbReference type="KEGG" id="cvc:BKX93_10935"/>
<evidence type="ECO:0000313" key="7">
    <source>
        <dbReference type="Proteomes" id="UP000178776"/>
    </source>
</evidence>
<evidence type="ECO:0000256" key="2">
    <source>
        <dbReference type="ARBA" id="ARBA00023015"/>
    </source>
</evidence>
<dbReference type="InterPro" id="IPR036390">
    <property type="entry name" value="WH_DNA-bd_sf"/>
</dbReference>
<dbReference type="Proteomes" id="UP000178776">
    <property type="component" value="Chromosome"/>
</dbReference>
<feature type="domain" description="HTH lysR-type" evidence="5">
    <location>
        <begin position="1"/>
        <end position="58"/>
    </location>
</feature>
<reference evidence="6 7" key="1">
    <citation type="submission" date="2016-10" db="EMBL/GenBank/DDBJ databases">
        <title>Chromobacterium muskegensis sp. nov., an insecticidal bacterium isolated from Sphagnum bogs.</title>
        <authorList>
            <person name="Sparks M.E."/>
            <person name="Blackburn M.B."/>
            <person name="Gundersen-Rindal D.E."/>
            <person name="Mitchell A."/>
            <person name="Farrar R."/>
            <person name="Kuhar D."/>
        </authorList>
    </citation>
    <scope>NUCLEOTIDE SEQUENCE [LARGE SCALE GENOMIC DNA]</scope>
    <source>
        <strain evidence="6 7">21-1</strain>
    </source>
</reference>
<organism evidence="6 7">
    <name type="scientific">Chromobacterium vaccinii</name>
    <dbReference type="NCBI Taxonomy" id="1108595"/>
    <lineage>
        <taxon>Bacteria</taxon>
        <taxon>Pseudomonadati</taxon>
        <taxon>Pseudomonadota</taxon>
        <taxon>Betaproteobacteria</taxon>
        <taxon>Neisseriales</taxon>
        <taxon>Chromobacteriaceae</taxon>
        <taxon>Chromobacterium</taxon>
    </lineage>
</organism>
<accession>A0A1D9LGQ2</accession>
<evidence type="ECO:0000259" key="5">
    <source>
        <dbReference type="PROSITE" id="PS50931"/>
    </source>
</evidence>
<dbReference type="InterPro" id="IPR000847">
    <property type="entry name" value="LysR_HTH_N"/>
</dbReference>
<comment type="similarity">
    <text evidence="1">Belongs to the LysR transcriptional regulatory family.</text>
</comment>
<dbReference type="GO" id="GO:0003677">
    <property type="term" value="F:DNA binding"/>
    <property type="evidence" value="ECO:0007669"/>
    <property type="project" value="UniProtKB-KW"/>
</dbReference>
<sequence length="292" mass="31677">MELRHLRYFLAVADEGHFGRAAEKLHIVQPALSAQIRSLEEELGVTLFVRSTRKVELSDAGRILLIEARRTVEQAERAKSVMRRAARGETGVVRIGFVGNAVAAGRLSDDLLAFHAAWPDVAVELHEMAPAAQLEALLAGRLDVGYCPQLGHSLPAGLQARPAGSWHWEVAMGEQHPLAARRILRAVDLREQPFIVYAADGDDEGQLPMLRRLLGGEPRIAYKVGSTMSVLALAAAGLGLALVPAPVRKMAVPNLVYRRLAERSPLVSELAAISRAGGEWGAAQRYLDMLNG</sequence>
<dbReference type="GO" id="GO:0003700">
    <property type="term" value="F:DNA-binding transcription factor activity"/>
    <property type="evidence" value="ECO:0007669"/>
    <property type="project" value="InterPro"/>
</dbReference>
<dbReference type="Gene3D" id="1.10.10.10">
    <property type="entry name" value="Winged helix-like DNA-binding domain superfamily/Winged helix DNA-binding domain"/>
    <property type="match status" value="1"/>
</dbReference>
<evidence type="ECO:0000313" key="6">
    <source>
        <dbReference type="EMBL" id="AOZ50451.1"/>
    </source>
</evidence>
<keyword evidence="4" id="KW-0804">Transcription</keyword>
<dbReference type="Pfam" id="PF00126">
    <property type="entry name" value="HTH_1"/>
    <property type="match status" value="1"/>
</dbReference>
<dbReference type="GO" id="GO:0032993">
    <property type="term" value="C:protein-DNA complex"/>
    <property type="evidence" value="ECO:0007669"/>
    <property type="project" value="TreeGrafter"/>
</dbReference>
<keyword evidence="3" id="KW-0238">DNA-binding</keyword>
<dbReference type="PROSITE" id="PS50931">
    <property type="entry name" value="HTH_LYSR"/>
    <property type="match status" value="1"/>
</dbReference>
<evidence type="ECO:0000256" key="1">
    <source>
        <dbReference type="ARBA" id="ARBA00009437"/>
    </source>
</evidence>
<gene>
    <name evidence="6" type="ORF">BKX93_10935</name>
</gene>
<keyword evidence="2" id="KW-0805">Transcription regulation</keyword>
<proteinExistence type="inferred from homology"/>
<dbReference type="FunFam" id="1.10.10.10:FF:000001">
    <property type="entry name" value="LysR family transcriptional regulator"/>
    <property type="match status" value="1"/>
</dbReference>
<protein>
    <submittedName>
        <fullName evidence="6">LysR family transcriptional regulator</fullName>
    </submittedName>
</protein>
<dbReference type="EMBL" id="CP017707">
    <property type="protein sequence ID" value="AOZ50451.1"/>
    <property type="molecule type" value="Genomic_DNA"/>
</dbReference>
<dbReference type="RefSeq" id="WP_070979792.1">
    <property type="nucleotide sequence ID" value="NZ_CP017707.1"/>
</dbReference>
<dbReference type="GeneID" id="68841728"/>
<dbReference type="SUPFAM" id="SSF46785">
    <property type="entry name" value="Winged helix' DNA-binding domain"/>
    <property type="match status" value="1"/>
</dbReference>
<dbReference type="InterPro" id="IPR005119">
    <property type="entry name" value="LysR_subst-bd"/>
</dbReference>